<comment type="caution">
    <text evidence="4">The sequence shown here is derived from an EMBL/GenBank/DDBJ whole genome shotgun (WGS) entry which is preliminary data.</text>
</comment>
<keyword evidence="2 3" id="KW-0040">ANK repeat</keyword>
<dbReference type="Proteomes" id="UP000238322">
    <property type="component" value="Unassembled WGS sequence"/>
</dbReference>
<dbReference type="EMBL" id="PUHY01000005">
    <property type="protein sequence ID" value="PQO37522.1"/>
    <property type="molecule type" value="Genomic_DNA"/>
</dbReference>
<keyword evidence="1" id="KW-0677">Repeat</keyword>
<name>A0A2S8FZA6_9BACT</name>
<dbReference type="PRINTS" id="PR01415">
    <property type="entry name" value="ANKYRIN"/>
</dbReference>
<evidence type="ECO:0000256" key="2">
    <source>
        <dbReference type="ARBA" id="ARBA00023043"/>
    </source>
</evidence>
<dbReference type="PROSITE" id="PS50297">
    <property type="entry name" value="ANK_REP_REGION"/>
    <property type="match status" value="2"/>
</dbReference>
<gene>
    <name evidence="4" type="ORF">C5Y83_06145</name>
</gene>
<feature type="repeat" description="ANK" evidence="3">
    <location>
        <begin position="118"/>
        <end position="150"/>
    </location>
</feature>
<dbReference type="OrthoDB" id="211931at2"/>
<dbReference type="InterPro" id="IPR002110">
    <property type="entry name" value="Ankyrin_rpt"/>
</dbReference>
<accession>A0A2S8FZA6</accession>
<dbReference type="AlphaFoldDB" id="A0A2S8FZA6"/>
<dbReference type="SMART" id="SM00248">
    <property type="entry name" value="ANK"/>
    <property type="match status" value="3"/>
</dbReference>
<feature type="repeat" description="ANK" evidence="3">
    <location>
        <begin position="151"/>
        <end position="179"/>
    </location>
</feature>
<protein>
    <submittedName>
        <fullName evidence="4">Uncharacterized protein</fullName>
    </submittedName>
</protein>
<dbReference type="PANTHER" id="PTHR24171">
    <property type="entry name" value="ANKYRIN REPEAT DOMAIN-CONTAINING PROTEIN 39-RELATED"/>
    <property type="match status" value="1"/>
</dbReference>
<sequence>MKMPQVRFSILTMLGLIAIASIGMAYWQQRIAWESAQKKFVEIIVEGKDQQPSLEQIETVDRLIRHYPVLSQREGTVVWAARYGSADLVQKMLTAGADPESRGTDAPLIAVSRGRGDFELSPLHFAVLNGKTDVCEVLLEAGADVNSKTGIGETPLRYAITTGKPATVRLLLDYGADLNQPVLSFRHTVEWQTRLIRQSPIPEKEREEIIQMLEQRLAEIELRPLKESSP</sequence>
<dbReference type="SUPFAM" id="SSF48403">
    <property type="entry name" value="Ankyrin repeat"/>
    <property type="match status" value="1"/>
</dbReference>
<dbReference type="InterPro" id="IPR036770">
    <property type="entry name" value="Ankyrin_rpt-contain_sf"/>
</dbReference>
<dbReference type="PROSITE" id="PS50088">
    <property type="entry name" value="ANK_REPEAT"/>
    <property type="match status" value="2"/>
</dbReference>
<dbReference type="PANTHER" id="PTHR24171:SF9">
    <property type="entry name" value="ANKYRIN REPEAT DOMAIN-CONTAINING PROTEIN 39"/>
    <property type="match status" value="1"/>
</dbReference>
<dbReference type="RefSeq" id="WP_105328771.1">
    <property type="nucleotide sequence ID" value="NZ_PUHY01000005.1"/>
</dbReference>
<evidence type="ECO:0000313" key="5">
    <source>
        <dbReference type="Proteomes" id="UP000238322"/>
    </source>
</evidence>
<proteinExistence type="predicted"/>
<evidence type="ECO:0000313" key="4">
    <source>
        <dbReference type="EMBL" id="PQO37522.1"/>
    </source>
</evidence>
<reference evidence="4 5" key="1">
    <citation type="submission" date="2018-02" db="EMBL/GenBank/DDBJ databases">
        <title>Comparative genomes isolates from brazilian mangrove.</title>
        <authorList>
            <person name="Araujo J.E."/>
            <person name="Taketani R.G."/>
            <person name="Silva M.C.P."/>
            <person name="Loureco M.V."/>
            <person name="Andreote F.D."/>
        </authorList>
    </citation>
    <scope>NUCLEOTIDE SEQUENCE [LARGE SCALE GENOMIC DNA]</scope>
    <source>
        <strain evidence="4 5">Hex-1 MGV</strain>
    </source>
</reference>
<evidence type="ECO:0000256" key="1">
    <source>
        <dbReference type="ARBA" id="ARBA00022737"/>
    </source>
</evidence>
<dbReference type="Pfam" id="PF12796">
    <property type="entry name" value="Ank_2"/>
    <property type="match status" value="1"/>
</dbReference>
<evidence type="ECO:0000256" key="3">
    <source>
        <dbReference type="PROSITE-ProRule" id="PRU00023"/>
    </source>
</evidence>
<organism evidence="4 5">
    <name type="scientific">Blastopirellula marina</name>
    <dbReference type="NCBI Taxonomy" id="124"/>
    <lineage>
        <taxon>Bacteria</taxon>
        <taxon>Pseudomonadati</taxon>
        <taxon>Planctomycetota</taxon>
        <taxon>Planctomycetia</taxon>
        <taxon>Pirellulales</taxon>
        <taxon>Pirellulaceae</taxon>
        <taxon>Blastopirellula</taxon>
    </lineage>
</organism>
<dbReference type="Gene3D" id="1.25.40.20">
    <property type="entry name" value="Ankyrin repeat-containing domain"/>
    <property type="match status" value="1"/>
</dbReference>